<keyword evidence="3" id="KW-1185">Reference proteome</keyword>
<dbReference type="Pfam" id="PF00078">
    <property type="entry name" value="RVT_1"/>
    <property type="match status" value="1"/>
</dbReference>
<comment type="caution">
    <text evidence="2">The sequence shown here is derived from an EMBL/GenBank/DDBJ whole genome shotgun (WGS) entry which is preliminary data.</text>
</comment>
<sequence length="723" mass="81120">MQNGAIWCILRMIITSFRQQILSLINTPKIETQCKIKLEDGLRRLLDKHAPTTERRVPSGRTSPWYSAISGQLRQAKRDRRRAERRWQKSKLTVDEQIFWTAKEAVAQLVQRAKEDYWSSKIESSASTKGLFSTSNRLLGKSKDSTLPTDIPTEDLSDAFSDFFSSKVQKIREELDSATPTPSSPFTDDVEQTASSFVGFRPVTEHEVKSVITKSAPKTCALDPVPLLVECLDELLPVITSIINSSLLSGTFPSTFKQSIVFPLLKKPSLDPNTLKNYRPVSNLSFLSKITEKLVLSQLSDYLHSHNLFPTTQSAYRAGHSTETALVRVMNDLLRAMDGGNLSILTLLDLSAAFDTIDHQILLDRLHLSFGLSGTALTWFQSYLSDRTQTVSAGNHTSKTSTLSLGVPQGSVLGPVLFILYTKPLSTLISHHSVSSQTFADDTQLRGSCPPDRLDSTIRRVQDCVDDVKRWMTCNKLKLNDDKTEVLLIHPKNKPLPPSVPSSISVGNSDIKLSSSARNLGVTFTDTLSMDKHITNICRSAYTEIRKISSIRHLLSFDATKTLVCSIILSKFDYCNALLTGIPQHLTDKLQKVQNTAARLIFRAKKHDHIQPLMQQLHWLPISSRIIHKTANICFNSFTDPHFPVYLSELLHPYTPSRQLRSSTDSRILSIPRTKTKTTGDRSFSFSAPTLWIQLPHPIRHCKTSSTFKKSLKTHLFKSAYNT</sequence>
<proteinExistence type="predicted"/>
<organism evidence="2 3">
    <name type="scientific">Littorina saxatilis</name>
    <dbReference type="NCBI Taxonomy" id="31220"/>
    <lineage>
        <taxon>Eukaryota</taxon>
        <taxon>Metazoa</taxon>
        <taxon>Spiralia</taxon>
        <taxon>Lophotrochozoa</taxon>
        <taxon>Mollusca</taxon>
        <taxon>Gastropoda</taxon>
        <taxon>Caenogastropoda</taxon>
        <taxon>Littorinimorpha</taxon>
        <taxon>Littorinoidea</taxon>
        <taxon>Littorinidae</taxon>
        <taxon>Littorina</taxon>
    </lineage>
</organism>
<accession>A0AAN9GLF4</accession>
<evidence type="ECO:0000313" key="2">
    <source>
        <dbReference type="EMBL" id="KAK7113028.1"/>
    </source>
</evidence>
<dbReference type="CDD" id="cd01650">
    <property type="entry name" value="RT_nLTR_like"/>
    <property type="match status" value="1"/>
</dbReference>
<gene>
    <name evidence="2" type="ORF">V1264_012392</name>
</gene>
<dbReference type="AlphaFoldDB" id="A0AAN9GLF4"/>
<reference evidence="2 3" key="1">
    <citation type="submission" date="2024-02" db="EMBL/GenBank/DDBJ databases">
        <title>Chromosome-scale genome assembly of the rough periwinkle Littorina saxatilis.</title>
        <authorList>
            <person name="De Jode A."/>
            <person name="Faria R."/>
            <person name="Formenti G."/>
            <person name="Sims Y."/>
            <person name="Smith T.P."/>
            <person name="Tracey A."/>
            <person name="Wood J.M.D."/>
            <person name="Zagrodzka Z.B."/>
            <person name="Johannesson K."/>
            <person name="Butlin R.K."/>
            <person name="Leder E.H."/>
        </authorList>
    </citation>
    <scope>NUCLEOTIDE SEQUENCE [LARGE SCALE GENOMIC DNA]</scope>
    <source>
        <strain evidence="2">Snail1</strain>
        <tissue evidence="2">Muscle</tissue>
    </source>
</reference>
<dbReference type="PROSITE" id="PS50878">
    <property type="entry name" value="RT_POL"/>
    <property type="match status" value="1"/>
</dbReference>
<dbReference type="SUPFAM" id="SSF56672">
    <property type="entry name" value="DNA/RNA polymerases"/>
    <property type="match status" value="1"/>
</dbReference>
<dbReference type="PANTHER" id="PTHR33332">
    <property type="entry name" value="REVERSE TRANSCRIPTASE DOMAIN-CONTAINING PROTEIN"/>
    <property type="match status" value="1"/>
</dbReference>
<dbReference type="EMBL" id="JBAMIC010000002">
    <property type="protein sequence ID" value="KAK7113028.1"/>
    <property type="molecule type" value="Genomic_DNA"/>
</dbReference>
<dbReference type="InterPro" id="IPR043502">
    <property type="entry name" value="DNA/RNA_pol_sf"/>
</dbReference>
<evidence type="ECO:0000259" key="1">
    <source>
        <dbReference type="PROSITE" id="PS50878"/>
    </source>
</evidence>
<dbReference type="Proteomes" id="UP001374579">
    <property type="component" value="Unassembled WGS sequence"/>
</dbReference>
<feature type="domain" description="Reverse transcriptase" evidence="1">
    <location>
        <begin position="245"/>
        <end position="524"/>
    </location>
</feature>
<dbReference type="InterPro" id="IPR000477">
    <property type="entry name" value="RT_dom"/>
</dbReference>
<name>A0AAN9GLF4_9CAEN</name>
<protein>
    <recommendedName>
        <fullName evidence="1">Reverse transcriptase domain-containing protein</fullName>
    </recommendedName>
</protein>
<evidence type="ECO:0000313" key="3">
    <source>
        <dbReference type="Proteomes" id="UP001374579"/>
    </source>
</evidence>